<proteinExistence type="predicted"/>
<dbReference type="KEGG" id="cmah:C1I91_08270"/>
<dbReference type="SUPFAM" id="SSF140566">
    <property type="entry name" value="FlgN-like"/>
    <property type="match status" value="1"/>
</dbReference>
<dbReference type="Gene3D" id="1.20.58.300">
    <property type="entry name" value="FlgN-like"/>
    <property type="match status" value="1"/>
</dbReference>
<keyword evidence="3" id="KW-0282">Flagellum</keyword>
<feature type="coiled-coil region" evidence="2">
    <location>
        <begin position="38"/>
        <end position="97"/>
    </location>
</feature>
<accession>A0A410DRD8</accession>
<keyword evidence="3" id="KW-0969">Cilium</keyword>
<gene>
    <name evidence="3" type="ORF">C1I91_08270</name>
</gene>
<dbReference type="InterPro" id="IPR036679">
    <property type="entry name" value="FlgN-like_sf"/>
</dbReference>
<dbReference type="Pfam" id="PF05130">
    <property type="entry name" value="FlgN"/>
    <property type="match status" value="1"/>
</dbReference>
<keyword evidence="3" id="KW-0966">Cell projection</keyword>
<evidence type="ECO:0000256" key="1">
    <source>
        <dbReference type="ARBA" id="ARBA00022795"/>
    </source>
</evidence>
<dbReference type="AlphaFoldDB" id="A0A410DRD8"/>
<keyword evidence="2" id="KW-0175">Coiled coil</keyword>
<keyword evidence="1" id="KW-1005">Bacterial flagellum biogenesis</keyword>
<dbReference type="Proteomes" id="UP000286268">
    <property type="component" value="Chromosome"/>
</dbReference>
<dbReference type="OrthoDB" id="1755640at2"/>
<dbReference type="GO" id="GO:0044780">
    <property type="term" value="P:bacterial-type flagellum assembly"/>
    <property type="evidence" value="ECO:0007669"/>
    <property type="project" value="InterPro"/>
</dbReference>
<name>A0A410DRD8_9CLOT</name>
<reference evidence="3 4" key="1">
    <citation type="submission" date="2018-01" db="EMBL/GenBank/DDBJ databases">
        <title>Genome Sequencing and Assembly of Anaerobacter polyendosporus strain CT4.</title>
        <authorList>
            <person name="Tachaapaikoon C."/>
            <person name="Sutheeworapong S."/>
            <person name="Jenjaroenpun P."/>
            <person name="Wongsurawat T."/>
            <person name="Nookeaw I."/>
            <person name="Cheawchanlertfa P."/>
            <person name="Kosugi A."/>
            <person name="Cheevadhanarak S."/>
            <person name="Ratanakhanokchai K."/>
        </authorList>
    </citation>
    <scope>NUCLEOTIDE SEQUENCE [LARGE SCALE GENOMIC DNA]</scope>
    <source>
        <strain evidence="3 4">CT4</strain>
    </source>
</reference>
<keyword evidence="4" id="KW-1185">Reference proteome</keyword>
<evidence type="ECO:0000256" key="2">
    <source>
        <dbReference type="SAM" id="Coils"/>
    </source>
</evidence>
<dbReference type="RefSeq" id="WP_128212450.1">
    <property type="nucleotide sequence ID" value="NZ_CP025746.1"/>
</dbReference>
<protein>
    <submittedName>
        <fullName evidence="3">Flagellar protein FlgN</fullName>
    </submittedName>
</protein>
<dbReference type="InterPro" id="IPR007809">
    <property type="entry name" value="FlgN-like"/>
</dbReference>
<organism evidence="3 4">
    <name type="scientific">Clostridium manihotivorum</name>
    <dbReference type="NCBI Taxonomy" id="2320868"/>
    <lineage>
        <taxon>Bacteria</taxon>
        <taxon>Bacillati</taxon>
        <taxon>Bacillota</taxon>
        <taxon>Clostridia</taxon>
        <taxon>Eubacteriales</taxon>
        <taxon>Clostridiaceae</taxon>
        <taxon>Clostridium</taxon>
    </lineage>
</organism>
<sequence>MYEELINVILSEKEALNKLLSLLDNQYSYILKKDVFGLDDVANKIQACNKEIAEEEVKRRKLVGGNSMKEVVFSSGNEKLEESYRDILKLLEAVRLQKDTNDLLLKQQLSYTNQMLNYINPNREMKTYNSYGKMSR</sequence>
<evidence type="ECO:0000313" key="3">
    <source>
        <dbReference type="EMBL" id="QAA31639.1"/>
    </source>
</evidence>
<dbReference type="EMBL" id="CP025746">
    <property type="protein sequence ID" value="QAA31639.1"/>
    <property type="molecule type" value="Genomic_DNA"/>
</dbReference>
<evidence type="ECO:0000313" key="4">
    <source>
        <dbReference type="Proteomes" id="UP000286268"/>
    </source>
</evidence>